<protein>
    <recommendedName>
        <fullName evidence="3">C2H2-type domain-containing protein</fullName>
    </recommendedName>
</protein>
<dbReference type="EMBL" id="CAWUOM010000288">
    <property type="protein sequence ID" value="CAK7275608.1"/>
    <property type="molecule type" value="Genomic_DNA"/>
</dbReference>
<keyword evidence="1" id="KW-0863">Zinc-finger</keyword>
<feature type="region of interest" description="Disordered" evidence="2">
    <location>
        <begin position="277"/>
        <end position="314"/>
    </location>
</feature>
<evidence type="ECO:0000313" key="4">
    <source>
        <dbReference type="EMBL" id="CAK7275608.1"/>
    </source>
</evidence>
<organism evidence="4 5">
    <name type="scientific">Sporothrix epigloea</name>
    <dbReference type="NCBI Taxonomy" id="1892477"/>
    <lineage>
        <taxon>Eukaryota</taxon>
        <taxon>Fungi</taxon>
        <taxon>Dikarya</taxon>
        <taxon>Ascomycota</taxon>
        <taxon>Pezizomycotina</taxon>
        <taxon>Sordariomycetes</taxon>
        <taxon>Sordariomycetidae</taxon>
        <taxon>Ophiostomatales</taxon>
        <taxon>Ophiostomataceae</taxon>
        <taxon>Sporothrix</taxon>
    </lineage>
</organism>
<dbReference type="Pfam" id="PF12013">
    <property type="entry name" value="OrsD"/>
    <property type="match status" value="1"/>
</dbReference>
<dbReference type="PROSITE" id="PS00028">
    <property type="entry name" value="ZINC_FINGER_C2H2_1"/>
    <property type="match status" value="1"/>
</dbReference>
<feature type="compositionally biased region" description="Basic and acidic residues" evidence="2">
    <location>
        <begin position="302"/>
        <end position="312"/>
    </location>
</feature>
<dbReference type="InterPro" id="IPR022698">
    <property type="entry name" value="OrsD"/>
</dbReference>
<dbReference type="PROSITE" id="PS50157">
    <property type="entry name" value="ZINC_FINGER_C2H2_2"/>
    <property type="match status" value="1"/>
</dbReference>
<gene>
    <name evidence="4" type="ORF">SEPCBS57363_006795</name>
</gene>
<sequence length="573" mass="64141">MSFVTHESNKLYTEYTRLLDERESVVHGGLIKDDGVNRTAAINYLQTVDQLEKALVGGLYTACGQAPRAEELLSILFANSSSTARNVFIYNGHVVYITRYHKAQWATQREFYVARFLPERLGQVMASYMVFVRPFAAMLRENIFAEAEVSTTPGSERRFLFEQYRKGAAGTFVANILRYASKRVWRKEINIRQYRQLSIGIAEKHVQELSEPFNIYDDRSREADLNMATTWQSGHRPLRRGISYGLDAAFPTRLQPSLLRAYEWSSTSWHEFLGQASSAPKETGASRASRVGSLAGQKRRCEHGESEVERDHHRQRMATFPTASSTSSSAACAGNHTTNTFLSSPTAFSPGTAFSSPTNTLLPSLVAISPATSSGFPATQPHSPAAVTTPWTHTEAYAFEQPHQQLTGAGQMESGFHNWLEVVDPIISQTQVIQPPYQPRQPADLVSINAQHQMLICKICSGAVIPGRVEYHMRCHKLKGEELRQLLKFTAGYVFANPTTCPLPTDGSVALLDVPLHHGFRCSQCSYRVKIRDVMLRHLRQAPHEGAASYEAVKLQTWCNGGLARYWIVQSDY</sequence>
<keyword evidence="1" id="KW-0479">Metal-binding</keyword>
<reference evidence="4 5" key="1">
    <citation type="submission" date="2024-01" db="EMBL/GenBank/DDBJ databases">
        <authorList>
            <person name="Allen C."/>
            <person name="Tagirdzhanova G."/>
        </authorList>
    </citation>
    <scope>NUCLEOTIDE SEQUENCE [LARGE SCALE GENOMIC DNA]</scope>
    <source>
        <strain evidence="4 5">CBS 573.63</strain>
    </source>
</reference>
<keyword evidence="5" id="KW-1185">Reference proteome</keyword>
<feature type="domain" description="C2H2-type" evidence="3">
    <location>
        <begin position="520"/>
        <end position="549"/>
    </location>
</feature>
<dbReference type="InterPro" id="IPR013087">
    <property type="entry name" value="Znf_C2H2_type"/>
</dbReference>
<evidence type="ECO:0000256" key="1">
    <source>
        <dbReference type="PROSITE-ProRule" id="PRU00042"/>
    </source>
</evidence>
<accession>A0ABP0E6S9</accession>
<dbReference type="Proteomes" id="UP001642501">
    <property type="component" value="Unassembled WGS sequence"/>
</dbReference>
<evidence type="ECO:0000256" key="2">
    <source>
        <dbReference type="SAM" id="MobiDB-lite"/>
    </source>
</evidence>
<evidence type="ECO:0000259" key="3">
    <source>
        <dbReference type="PROSITE" id="PS50157"/>
    </source>
</evidence>
<keyword evidence="1" id="KW-0862">Zinc</keyword>
<evidence type="ECO:0000313" key="5">
    <source>
        <dbReference type="Proteomes" id="UP001642501"/>
    </source>
</evidence>
<proteinExistence type="predicted"/>
<comment type="caution">
    <text evidence="4">The sequence shown here is derived from an EMBL/GenBank/DDBJ whole genome shotgun (WGS) entry which is preliminary data.</text>
</comment>
<name>A0ABP0E6S9_9PEZI</name>